<sequence>MTDTNTLHTQPTTLPSAKPSRAKRAARKTRETATNTAAADSRNAKTPTKLDLIIELLAGPEGASLDELCAITGWQVHSVRGAMAGALKRKGHSITSDKHEGVRRYRTGTL</sequence>
<comment type="caution">
    <text evidence="2">The sequence shown here is derived from an EMBL/GenBank/DDBJ whole genome shotgun (WGS) entry which is preliminary data.</text>
</comment>
<reference evidence="3" key="1">
    <citation type="journal article" date="2019" name="Int. J. Syst. Evol. Microbiol.">
        <title>The Global Catalogue of Microorganisms (GCM) 10K type strain sequencing project: providing services to taxonomists for standard genome sequencing and annotation.</title>
        <authorList>
            <consortium name="The Broad Institute Genomics Platform"/>
            <consortium name="The Broad Institute Genome Sequencing Center for Infectious Disease"/>
            <person name="Wu L."/>
            <person name="Ma J."/>
        </authorList>
    </citation>
    <scope>NUCLEOTIDE SEQUENCE [LARGE SCALE GENOMIC DNA]</scope>
    <source>
        <strain evidence="3">CGMCC 4.7283</strain>
    </source>
</reference>
<accession>A0ABV9KFF8</accession>
<evidence type="ECO:0000313" key="2">
    <source>
        <dbReference type="EMBL" id="MFC4668326.1"/>
    </source>
</evidence>
<name>A0ABV9KFF8_9RHOB</name>
<feature type="compositionally biased region" description="Polar residues" evidence="1">
    <location>
        <begin position="1"/>
        <end position="15"/>
    </location>
</feature>
<dbReference type="Proteomes" id="UP001595973">
    <property type="component" value="Unassembled WGS sequence"/>
</dbReference>
<evidence type="ECO:0000313" key="3">
    <source>
        <dbReference type="Proteomes" id="UP001595973"/>
    </source>
</evidence>
<keyword evidence="3" id="KW-1185">Reference proteome</keyword>
<dbReference type="RefSeq" id="WP_380716599.1">
    <property type="nucleotide sequence ID" value="NZ_JBHSGI010000004.1"/>
</dbReference>
<protein>
    <submittedName>
        <fullName evidence="2">DUF3489 domain-containing protein</fullName>
    </submittedName>
</protein>
<dbReference type="InterPro" id="IPR021880">
    <property type="entry name" value="DUF3489"/>
</dbReference>
<gene>
    <name evidence="2" type="ORF">ACFO5X_07150</name>
</gene>
<evidence type="ECO:0000256" key="1">
    <source>
        <dbReference type="SAM" id="MobiDB-lite"/>
    </source>
</evidence>
<feature type="region of interest" description="Disordered" evidence="1">
    <location>
        <begin position="1"/>
        <end position="43"/>
    </location>
</feature>
<feature type="region of interest" description="Disordered" evidence="1">
    <location>
        <begin position="87"/>
        <end position="110"/>
    </location>
</feature>
<dbReference type="Pfam" id="PF11994">
    <property type="entry name" value="DUF3489"/>
    <property type="match status" value="1"/>
</dbReference>
<organism evidence="2 3">
    <name type="scientific">Seohaeicola nanhaiensis</name>
    <dbReference type="NCBI Taxonomy" id="1387282"/>
    <lineage>
        <taxon>Bacteria</taxon>
        <taxon>Pseudomonadati</taxon>
        <taxon>Pseudomonadota</taxon>
        <taxon>Alphaproteobacteria</taxon>
        <taxon>Rhodobacterales</taxon>
        <taxon>Roseobacteraceae</taxon>
        <taxon>Seohaeicola</taxon>
    </lineage>
</organism>
<dbReference type="EMBL" id="JBHSGI010000004">
    <property type="protein sequence ID" value="MFC4668326.1"/>
    <property type="molecule type" value="Genomic_DNA"/>
</dbReference>
<proteinExistence type="predicted"/>